<proteinExistence type="predicted"/>
<reference evidence="2 3" key="1">
    <citation type="submission" date="2023-05" db="EMBL/GenBank/DDBJ databases">
        <title>B98-5 Cell Line De Novo Hybrid Assembly: An Optical Mapping Approach.</title>
        <authorList>
            <person name="Kananen K."/>
            <person name="Auerbach J.A."/>
            <person name="Kautto E."/>
            <person name="Blachly J.S."/>
        </authorList>
    </citation>
    <scope>NUCLEOTIDE SEQUENCE [LARGE SCALE GENOMIC DNA]</scope>
    <source>
        <strain evidence="2">B95-8</strain>
        <tissue evidence="2">Cell line</tissue>
    </source>
</reference>
<feature type="compositionally biased region" description="Basic residues" evidence="1">
    <location>
        <begin position="94"/>
        <end position="110"/>
    </location>
</feature>
<keyword evidence="3" id="KW-1185">Reference proteome</keyword>
<organism evidence="2 3">
    <name type="scientific">Saguinus oedipus</name>
    <name type="common">Cotton-top tamarin</name>
    <name type="synonym">Oedipomidas oedipus</name>
    <dbReference type="NCBI Taxonomy" id="9490"/>
    <lineage>
        <taxon>Eukaryota</taxon>
        <taxon>Metazoa</taxon>
        <taxon>Chordata</taxon>
        <taxon>Craniata</taxon>
        <taxon>Vertebrata</taxon>
        <taxon>Euteleostomi</taxon>
        <taxon>Mammalia</taxon>
        <taxon>Eutheria</taxon>
        <taxon>Euarchontoglires</taxon>
        <taxon>Primates</taxon>
        <taxon>Haplorrhini</taxon>
        <taxon>Platyrrhini</taxon>
        <taxon>Cebidae</taxon>
        <taxon>Callitrichinae</taxon>
        <taxon>Saguinus</taxon>
    </lineage>
</organism>
<evidence type="ECO:0000256" key="1">
    <source>
        <dbReference type="SAM" id="MobiDB-lite"/>
    </source>
</evidence>
<evidence type="ECO:0000313" key="2">
    <source>
        <dbReference type="EMBL" id="KAK2098571.1"/>
    </source>
</evidence>
<dbReference type="EMBL" id="JASSZA010000011">
    <property type="protein sequence ID" value="KAK2098571.1"/>
    <property type="molecule type" value="Genomic_DNA"/>
</dbReference>
<protein>
    <submittedName>
        <fullName evidence="2">Uncharacterized protein</fullName>
    </submittedName>
</protein>
<gene>
    <name evidence="2" type="ORF">P7K49_024022</name>
</gene>
<feature type="compositionally biased region" description="Low complexity" evidence="1">
    <location>
        <begin position="57"/>
        <end position="70"/>
    </location>
</feature>
<sequence>MAISRQERHRNASAAGYKASALPPHPLEDRGASRARRLRSLRREPLRGAPLPGPQGGAALRGEAGAGSARRQLERLPTQHRRSRGAASQAAGQRHSRSRSRRSQARRRRTEPHSEVNQGKEAEGSPSPTAGPRPGHRVPAQAQAFLFLLAPSPSPQLAWASHRLQGAVSRTYTTALEIIQDTIFTRAWAPRPGGWAQNAADQAANGRPRASPAPRAFRGRADALGSRAWCVRATALAARRSVPRPPPPAGPAAEP</sequence>
<feature type="non-terminal residue" evidence="2">
    <location>
        <position position="255"/>
    </location>
</feature>
<feature type="compositionally biased region" description="Basic and acidic residues" evidence="1">
    <location>
        <begin position="111"/>
        <end position="123"/>
    </location>
</feature>
<evidence type="ECO:0000313" key="3">
    <source>
        <dbReference type="Proteomes" id="UP001266305"/>
    </source>
</evidence>
<name>A0ABQ9UP07_SAGOE</name>
<feature type="compositionally biased region" description="Low complexity" evidence="1">
    <location>
        <begin position="203"/>
        <end position="216"/>
    </location>
</feature>
<feature type="region of interest" description="Disordered" evidence="1">
    <location>
        <begin position="195"/>
        <end position="219"/>
    </location>
</feature>
<dbReference type="Proteomes" id="UP001266305">
    <property type="component" value="Unassembled WGS sequence"/>
</dbReference>
<accession>A0ABQ9UP07</accession>
<feature type="compositionally biased region" description="Basic and acidic residues" evidence="1">
    <location>
        <begin position="1"/>
        <end position="10"/>
    </location>
</feature>
<comment type="caution">
    <text evidence="2">The sequence shown here is derived from an EMBL/GenBank/DDBJ whole genome shotgun (WGS) entry which is preliminary data.</text>
</comment>
<feature type="region of interest" description="Disordered" evidence="1">
    <location>
        <begin position="1"/>
        <end position="137"/>
    </location>
</feature>